<name>A0A6H9YFY6_9ACTN</name>
<organism evidence="7 8">
    <name type="scientific">Actinomadura rudentiformis</name>
    <dbReference type="NCBI Taxonomy" id="359158"/>
    <lineage>
        <taxon>Bacteria</taxon>
        <taxon>Bacillati</taxon>
        <taxon>Actinomycetota</taxon>
        <taxon>Actinomycetes</taxon>
        <taxon>Streptosporangiales</taxon>
        <taxon>Thermomonosporaceae</taxon>
        <taxon>Actinomadura</taxon>
    </lineage>
</organism>
<keyword evidence="2 5" id="KW-0812">Transmembrane</keyword>
<evidence type="ECO:0000313" key="7">
    <source>
        <dbReference type="EMBL" id="KAB2343654.1"/>
    </source>
</evidence>
<dbReference type="EMBL" id="WBMT01000018">
    <property type="protein sequence ID" value="KAB2343654.1"/>
    <property type="molecule type" value="Genomic_DNA"/>
</dbReference>
<evidence type="ECO:0000313" key="8">
    <source>
        <dbReference type="Proteomes" id="UP000468735"/>
    </source>
</evidence>
<comment type="subcellular location">
    <subcellularLocation>
        <location evidence="1">Membrane</location>
        <topology evidence="1">Multi-pass membrane protein</topology>
    </subcellularLocation>
</comment>
<feature type="transmembrane region" description="Helical" evidence="5">
    <location>
        <begin position="156"/>
        <end position="180"/>
    </location>
</feature>
<proteinExistence type="predicted"/>
<evidence type="ECO:0000256" key="2">
    <source>
        <dbReference type="ARBA" id="ARBA00022692"/>
    </source>
</evidence>
<accession>A0A6H9YFY6</accession>
<feature type="transmembrane region" description="Helical" evidence="5">
    <location>
        <begin position="61"/>
        <end position="83"/>
    </location>
</feature>
<dbReference type="InterPro" id="IPR009908">
    <property type="entry name" value="Methylamine_util_MauE"/>
</dbReference>
<dbReference type="GO" id="GO:0016020">
    <property type="term" value="C:membrane"/>
    <property type="evidence" value="ECO:0007669"/>
    <property type="project" value="UniProtKB-SubCell"/>
</dbReference>
<feature type="transmembrane region" description="Helical" evidence="5">
    <location>
        <begin position="33"/>
        <end position="55"/>
    </location>
</feature>
<dbReference type="Proteomes" id="UP000468735">
    <property type="component" value="Unassembled WGS sequence"/>
</dbReference>
<evidence type="ECO:0000259" key="6">
    <source>
        <dbReference type="Pfam" id="PF07291"/>
    </source>
</evidence>
<protein>
    <recommendedName>
        <fullName evidence="6">Methylamine utilisation protein MauE domain-containing protein</fullName>
    </recommendedName>
</protein>
<keyword evidence="8" id="KW-1185">Reference proteome</keyword>
<reference evidence="7 8" key="1">
    <citation type="submission" date="2019-09" db="EMBL/GenBank/DDBJ databases">
        <title>Actinomadura physcomitrii sp. nov., a novel actinomycete isolated from moss [Physcomitrium sphaericum (Ludw) Fuernr].</title>
        <authorList>
            <person name="Zhuang X."/>
            <person name="Liu C."/>
        </authorList>
    </citation>
    <scope>NUCLEOTIDE SEQUENCE [LARGE SCALE GENOMIC DNA]</scope>
    <source>
        <strain evidence="7 8">HMC1</strain>
    </source>
</reference>
<evidence type="ECO:0000256" key="3">
    <source>
        <dbReference type="ARBA" id="ARBA00022989"/>
    </source>
</evidence>
<dbReference type="GO" id="GO:0030416">
    <property type="term" value="P:methylamine metabolic process"/>
    <property type="evidence" value="ECO:0007669"/>
    <property type="project" value="InterPro"/>
</dbReference>
<feature type="domain" description="Methylamine utilisation protein MauE" evidence="6">
    <location>
        <begin position="3"/>
        <end position="128"/>
    </location>
</feature>
<dbReference type="RefSeq" id="WP_151565878.1">
    <property type="nucleotide sequence ID" value="NZ_WBMT01000018.1"/>
</dbReference>
<evidence type="ECO:0000256" key="5">
    <source>
        <dbReference type="SAM" id="Phobius"/>
    </source>
</evidence>
<gene>
    <name evidence="7" type="ORF">F8566_33525</name>
</gene>
<dbReference type="UniPathway" id="UPA00895"/>
<dbReference type="Pfam" id="PF07291">
    <property type="entry name" value="MauE"/>
    <property type="match status" value="1"/>
</dbReference>
<comment type="caution">
    <text evidence="7">The sequence shown here is derived from an EMBL/GenBank/DDBJ whole genome shotgun (WGS) entry which is preliminary data.</text>
</comment>
<sequence>MAFACQTVVAVTFAYSAATKAAGRAAFADFRGWLSSAAGVAAGAVAPVAAVMVALEAATAVAVLVPVLAPAGFVLAALLLAVFSAGVRSMMRRRVGVPCRCFGKGRRPPGVLHLLRNGALFAVAVAGGALASPLFADTAGAGPPPTVLANGGEAAALLAAVVGGTAALLLINLEEIVALYRHERP</sequence>
<dbReference type="AlphaFoldDB" id="A0A6H9YFY6"/>
<evidence type="ECO:0000256" key="4">
    <source>
        <dbReference type="ARBA" id="ARBA00023136"/>
    </source>
</evidence>
<evidence type="ECO:0000256" key="1">
    <source>
        <dbReference type="ARBA" id="ARBA00004141"/>
    </source>
</evidence>
<feature type="transmembrane region" description="Helical" evidence="5">
    <location>
        <begin position="114"/>
        <end position="136"/>
    </location>
</feature>
<keyword evidence="4 5" id="KW-0472">Membrane</keyword>
<keyword evidence="3 5" id="KW-1133">Transmembrane helix</keyword>